<name>A0A840S9I8_9BURK</name>
<protein>
    <submittedName>
        <fullName evidence="2">Transcription elongation GreA/GreB family factor</fullName>
    </submittedName>
</protein>
<dbReference type="RefSeq" id="WP_138855176.1">
    <property type="nucleotide sequence ID" value="NZ_CP040709.1"/>
</dbReference>
<sequence>MRLAPALRFLRRRSAPVVHPHDPADLGTAFGMEATLEEDGDFETRSKGYAVLESQRAHPSVESPMDWVRKRRPNS</sequence>
<accession>A0A840S9I8</accession>
<proteinExistence type="predicted"/>
<reference evidence="2 3" key="1">
    <citation type="submission" date="2020-08" db="EMBL/GenBank/DDBJ databases">
        <title>Genomic Encyclopedia of Type Strains, Phase IV (KMG-IV): sequencing the most valuable type-strain genomes for metagenomic binning, comparative biology and taxonomic classification.</title>
        <authorList>
            <person name="Goeker M."/>
        </authorList>
    </citation>
    <scope>NUCLEOTIDE SEQUENCE [LARGE SCALE GENOMIC DNA]</scope>
    <source>
        <strain evidence="2 3">DSM 23958</strain>
    </source>
</reference>
<dbReference type="Proteomes" id="UP000554837">
    <property type="component" value="Unassembled WGS sequence"/>
</dbReference>
<keyword evidence="3" id="KW-1185">Reference proteome</keyword>
<dbReference type="AlphaFoldDB" id="A0A840S9I8"/>
<evidence type="ECO:0000313" key="3">
    <source>
        <dbReference type="Proteomes" id="UP000554837"/>
    </source>
</evidence>
<dbReference type="EMBL" id="JACHHO010000005">
    <property type="protein sequence ID" value="MBB5205656.1"/>
    <property type="molecule type" value="Genomic_DNA"/>
</dbReference>
<gene>
    <name evidence="2" type="ORF">HNQ51_002983</name>
</gene>
<feature type="region of interest" description="Disordered" evidence="1">
    <location>
        <begin position="51"/>
        <end position="75"/>
    </location>
</feature>
<evidence type="ECO:0000256" key="1">
    <source>
        <dbReference type="SAM" id="MobiDB-lite"/>
    </source>
</evidence>
<evidence type="ECO:0000313" key="2">
    <source>
        <dbReference type="EMBL" id="MBB5205656.1"/>
    </source>
</evidence>
<organism evidence="2 3">
    <name type="scientific">Inhella inkyongensis</name>
    <dbReference type="NCBI Taxonomy" id="392593"/>
    <lineage>
        <taxon>Bacteria</taxon>
        <taxon>Pseudomonadati</taxon>
        <taxon>Pseudomonadota</taxon>
        <taxon>Betaproteobacteria</taxon>
        <taxon>Burkholderiales</taxon>
        <taxon>Sphaerotilaceae</taxon>
        <taxon>Inhella</taxon>
    </lineage>
</organism>
<comment type="caution">
    <text evidence="2">The sequence shown here is derived from an EMBL/GenBank/DDBJ whole genome shotgun (WGS) entry which is preliminary data.</text>
</comment>
<dbReference type="OrthoDB" id="9154413at2"/>